<dbReference type="OrthoDB" id="9807568at2"/>
<dbReference type="InterPro" id="IPR003945">
    <property type="entry name" value="NU5C-like"/>
</dbReference>
<evidence type="ECO:0000256" key="5">
    <source>
        <dbReference type="RuleBase" id="RU000320"/>
    </source>
</evidence>
<protein>
    <submittedName>
        <fullName evidence="9">NADH-quinone oxidoreductase subunit 12</fullName>
        <ecNumber evidence="9">1.6.5.11</ecNumber>
    </submittedName>
</protein>
<feature type="transmembrane region" description="Helical" evidence="6">
    <location>
        <begin position="203"/>
        <end position="225"/>
    </location>
</feature>
<feature type="transmembrane region" description="Helical" evidence="6">
    <location>
        <begin position="109"/>
        <end position="126"/>
    </location>
</feature>
<evidence type="ECO:0000256" key="3">
    <source>
        <dbReference type="ARBA" id="ARBA00022989"/>
    </source>
</evidence>
<comment type="caution">
    <text evidence="9">The sequence shown here is derived from an EMBL/GenBank/DDBJ whole genome shotgun (WGS) entry which is preliminary data.</text>
</comment>
<dbReference type="AlphaFoldDB" id="A0A399ESM8"/>
<dbReference type="GO" id="GO:0008137">
    <property type="term" value="F:NADH dehydrogenase (ubiquinone) activity"/>
    <property type="evidence" value="ECO:0007669"/>
    <property type="project" value="InterPro"/>
</dbReference>
<feature type="transmembrane region" description="Helical" evidence="6">
    <location>
        <begin position="276"/>
        <end position="297"/>
    </location>
</feature>
<evidence type="ECO:0000259" key="8">
    <source>
        <dbReference type="Pfam" id="PF00662"/>
    </source>
</evidence>
<feature type="transmembrane region" description="Helical" evidence="6">
    <location>
        <begin position="132"/>
        <end position="152"/>
    </location>
</feature>
<dbReference type="Pfam" id="PF00662">
    <property type="entry name" value="Proton_antipo_N"/>
    <property type="match status" value="1"/>
</dbReference>
<feature type="transmembrane region" description="Helical" evidence="6">
    <location>
        <begin position="332"/>
        <end position="353"/>
    </location>
</feature>
<dbReference type="Gene3D" id="1.20.5.2700">
    <property type="match status" value="1"/>
</dbReference>
<dbReference type="InterPro" id="IPR018393">
    <property type="entry name" value="NADHpl_OxRdtase_5_subgr"/>
</dbReference>
<keyword evidence="2 5" id="KW-0812">Transmembrane</keyword>
<evidence type="ECO:0000259" key="7">
    <source>
        <dbReference type="Pfam" id="PF00361"/>
    </source>
</evidence>
<feature type="transmembrane region" description="Helical" evidence="6">
    <location>
        <begin position="304"/>
        <end position="326"/>
    </location>
</feature>
<comment type="subcellular location">
    <subcellularLocation>
        <location evidence="1">Endomembrane system</location>
        <topology evidence="1">Multi-pass membrane protein</topology>
    </subcellularLocation>
    <subcellularLocation>
        <location evidence="5">Membrane</location>
        <topology evidence="5">Multi-pass membrane protein</topology>
    </subcellularLocation>
</comment>
<dbReference type="PANTHER" id="PTHR42829:SF2">
    <property type="entry name" value="NADH-UBIQUINONE OXIDOREDUCTASE CHAIN 5"/>
    <property type="match status" value="1"/>
</dbReference>
<dbReference type="InterPro" id="IPR001750">
    <property type="entry name" value="ND/Mrp_TM"/>
</dbReference>
<dbReference type="EMBL" id="QXDL01000042">
    <property type="protein sequence ID" value="RIH86805.1"/>
    <property type="molecule type" value="Genomic_DNA"/>
</dbReference>
<dbReference type="Proteomes" id="UP000265715">
    <property type="component" value="Unassembled WGS sequence"/>
</dbReference>
<feature type="domain" description="NADH:quinone oxidoreductase/Mrp antiporter transmembrane" evidence="7">
    <location>
        <begin position="128"/>
        <end position="417"/>
    </location>
</feature>
<feature type="transmembrane region" description="Helical" evidence="6">
    <location>
        <begin position="374"/>
        <end position="393"/>
    </location>
</feature>
<feature type="transmembrane region" description="Helical" evidence="6">
    <location>
        <begin position="36"/>
        <end position="57"/>
    </location>
</feature>
<evidence type="ECO:0000313" key="9">
    <source>
        <dbReference type="EMBL" id="RIH86805.1"/>
    </source>
</evidence>
<dbReference type="GO" id="GO:0012505">
    <property type="term" value="C:endomembrane system"/>
    <property type="evidence" value="ECO:0007669"/>
    <property type="project" value="UniProtKB-SubCell"/>
</dbReference>
<keyword evidence="4 6" id="KW-0472">Membrane</keyword>
<dbReference type="GO" id="GO:0016020">
    <property type="term" value="C:membrane"/>
    <property type="evidence" value="ECO:0007669"/>
    <property type="project" value="UniProtKB-SubCell"/>
</dbReference>
<evidence type="ECO:0000256" key="2">
    <source>
        <dbReference type="ARBA" id="ARBA00022692"/>
    </source>
</evidence>
<gene>
    <name evidence="9" type="ORF">Mterra_01345</name>
</gene>
<evidence type="ECO:0000256" key="6">
    <source>
        <dbReference type="SAM" id="Phobius"/>
    </source>
</evidence>
<organism evidence="9 10">
    <name type="scientific">Calidithermus terrae</name>
    <dbReference type="NCBI Taxonomy" id="1408545"/>
    <lineage>
        <taxon>Bacteria</taxon>
        <taxon>Thermotogati</taxon>
        <taxon>Deinococcota</taxon>
        <taxon>Deinococci</taxon>
        <taxon>Thermales</taxon>
        <taxon>Thermaceae</taxon>
        <taxon>Calidithermus</taxon>
    </lineage>
</organism>
<sequence length="619" mass="67352">MQETVLLPLIILLPLLGFAVLGLWGKRMHEPTPGVVASALVLGSFVLGVVLLAQGGARWGLEDWLPGIPLFFALDNLSGLMVMIVAGIGFLIHVYAIGYMHGDAGFSRFFSYFNLFIAAMLVLVLGDSLPVVFIGWEGVGLASYLLIGFWYADRVNGDSARKAFIVNRIGDLGFLLGMGVLWANFGTLSISELREAIAPEGELAVGLNNAALALAAFLLFVGAIGKSAQVPLMVWLPDAMAGPTPVSALIHAATMVTAGVYLLCRNSFLYFDLPDVSFWIVLIGTITAVYGALCAFGQTDIKRIVAYSTLSQLGFMFVAAGVGAYWVAMFHVMTHAFFKALLFMSSGSVIHALGGEQDVRKMGGMWNYLPQTRIHGLVGALALGGLPLLSGFWSKDAILAYSYEYSPAVWFVMLLVAALTALYSMRWFVLVFLGKYRGHEHPHESPSVMTWPNHVLTLGSLFAGFVGLPYVIQYKNFLEPWLNKVIVHHEHEKLPVMEEWTLILVSAAVAVGALYYGYRFFQAEAAGRLPAWFARFQEASLRSFYADDVYNALIVKPLKSVAKILFDADNGVLTGFQWLGSVTGTLGGLLARLETGYLRFYAAGLLVAAVLLILVGVIR</sequence>
<keyword evidence="3 6" id="KW-1133">Transmembrane helix</keyword>
<evidence type="ECO:0000256" key="1">
    <source>
        <dbReference type="ARBA" id="ARBA00004127"/>
    </source>
</evidence>
<feature type="transmembrane region" description="Helical" evidence="6">
    <location>
        <begin position="6"/>
        <end position="24"/>
    </location>
</feature>
<dbReference type="RefSeq" id="WP_119314504.1">
    <property type="nucleotide sequence ID" value="NZ_QXDL01000042.1"/>
</dbReference>
<dbReference type="NCBIfam" id="NF005141">
    <property type="entry name" value="PRK06590.1"/>
    <property type="match status" value="1"/>
</dbReference>
<keyword evidence="10" id="KW-1185">Reference proteome</keyword>
<feature type="transmembrane region" description="Helical" evidence="6">
    <location>
        <begin position="77"/>
        <end position="97"/>
    </location>
</feature>
<dbReference type="GO" id="GO:0015990">
    <property type="term" value="P:electron transport coupled proton transport"/>
    <property type="evidence" value="ECO:0007669"/>
    <property type="project" value="TreeGrafter"/>
</dbReference>
<feature type="transmembrane region" description="Helical" evidence="6">
    <location>
        <begin position="600"/>
        <end position="618"/>
    </location>
</feature>
<keyword evidence="9" id="KW-0560">Oxidoreductase</keyword>
<dbReference type="EC" id="1.6.5.11" evidence="9"/>
<evidence type="ECO:0000256" key="4">
    <source>
        <dbReference type="ARBA" id="ARBA00023136"/>
    </source>
</evidence>
<feature type="transmembrane region" description="Helical" evidence="6">
    <location>
        <begin position="454"/>
        <end position="472"/>
    </location>
</feature>
<proteinExistence type="predicted"/>
<evidence type="ECO:0000313" key="10">
    <source>
        <dbReference type="Proteomes" id="UP000265715"/>
    </source>
</evidence>
<feature type="transmembrane region" description="Helical" evidence="6">
    <location>
        <begin position="164"/>
        <end position="183"/>
    </location>
</feature>
<name>A0A399ESM8_9DEIN</name>
<dbReference type="NCBIfam" id="TIGR01974">
    <property type="entry name" value="NDH_I_L"/>
    <property type="match status" value="1"/>
</dbReference>
<dbReference type="PANTHER" id="PTHR42829">
    <property type="entry name" value="NADH-UBIQUINONE OXIDOREDUCTASE CHAIN 5"/>
    <property type="match status" value="1"/>
</dbReference>
<dbReference type="InterPro" id="IPR001516">
    <property type="entry name" value="Proton_antipo_N"/>
</dbReference>
<feature type="domain" description="NADH-Ubiquinone oxidoreductase (complex I) chain 5 N-terminal" evidence="8">
    <location>
        <begin position="69"/>
        <end position="110"/>
    </location>
</feature>
<feature type="transmembrane region" description="Helical" evidence="6">
    <location>
        <begin position="246"/>
        <end position="264"/>
    </location>
</feature>
<dbReference type="GO" id="GO:0042773">
    <property type="term" value="P:ATP synthesis coupled electron transport"/>
    <property type="evidence" value="ECO:0007669"/>
    <property type="project" value="InterPro"/>
</dbReference>
<accession>A0A399ESM8</accession>
<reference evidence="9 10" key="1">
    <citation type="submission" date="2018-08" db="EMBL/GenBank/DDBJ databases">
        <title>Meiothermus terrae DSM 26712 genome sequencing project.</title>
        <authorList>
            <person name="Da Costa M.S."/>
            <person name="Albuquerque L."/>
            <person name="Raposo P."/>
            <person name="Froufe H.J.C."/>
            <person name="Barroso C.S."/>
            <person name="Egas C."/>
        </authorList>
    </citation>
    <scope>NUCLEOTIDE SEQUENCE [LARGE SCALE GENOMIC DNA]</scope>
    <source>
        <strain evidence="9 10">DSM 26712</strain>
    </source>
</reference>
<dbReference type="PRINTS" id="PR01434">
    <property type="entry name" value="NADHDHGNASE5"/>
</dbReference>
<feature type="transmembrane region" description="Helical" evidence="6">
    <location>
        <begin position="500"/>
        <end position="518"/>
    </location>
</feature>
<dbReference type="Pfam" id="PF00361">
    <property type="entry name" value="Proton_antipo_M"/>
    <property type="match status" value="1"/>
</dbReference>
<dbReference type="GO" id="GO:0048038">
    <property type="term" value="F:quinone binding"/>
    <property type="evidence" value="ECO:0007669"/>
    <property type="project" value="UniProtKB-KW"/>
</dbReference>
<dbReference type="GO" id="GO:0003954">
    <property type="term" value="F:NADH dehydrogenase activity"/>
    <property type="evidence" value="ECO:0007669"/>
    <property type="project" value="TreeGrafter"/>
</dbReference>
<feature type="transmembrane region" description="Helical" evidence="6">
    <location>
        <begin position="408"/>
        <end position="433"/>
    </location>
</feature>